<dbReference type="PaxDb" id="55529-EKX41858"/>
<feature type="binding site" evidence="5">
    <location>
        <position position="94"/>
    </location>
    <ligand>
        <name>chlorophyll a</name>
        <dbReference type="ChEBI" id="CHEBI:58416"/>
        <label>1</label>
    </ligand>
</feature>
<feature type="chain" id="PRO_5008770709" evidence="6">
    <location>
        <begin position="17"/>
        <end position="225"/>
    </location>
</feature>
<evidence type="ECO:0000256" key="5">
    <source>
        <dbReference type="PIRSR" id="PIRSR601344-1"/>
    </source>
</evidence>
<reference evidence="8" key="3">
    <citation type="submission" date="2016-03" db="UniProtKB">
        <authorList>
            <consortium name="EnsemblProtists"/>
        </authorList>
    </citation>
    <scope>IDENTIFICATION</scope>
</reference>
<dbReference type="SUPFAM" id="SSF103511">
    <property type="entry name" value="Chlorophyll a-b binding protein"/>
    <property type="match status" value="1"/>
</dbReference>
<dbReference type="GO" id="GO:0009507">
    <property type="term" value="C:chloroplast"/>
    <property type="evidence" value="ECO:0007669"/>
    <property type="project" value="UniProtKB-SubCell"/>
</dbReference>
<evidence type="ECO:0000256" key="4">
    <source>
        <dbReference type="ARBA" id="ARBA00022640"/>
    </source>
</evidence>
<dbReference type="OMA" id="FHYVELR"/>
<keyword evidence="3" id="KW-0602">Photosynthesis</keyword>
<evidence type="ECO:0000313" key="8">
    <source>
        <dbReference type="EnsemblProtists" id="EKX41858"/>
    </source>
</evidence>
<dbReference type="Gene3D" id="1.10.3460.10">
    <property type="entry name" value="Chlorophyll a/b binding protein domain"/>
    <property type="match status" value="1"/>
</dbReference>
<accession>L1J016</accession>
<dbReference type="EnsemblProtists" id="EKX41858">
    <property type="protein sequence ID" value="EKX41858"/>
    <property type="gene ID" value="GUITHDRAFT_164249"/>
</dbReference>
<dbReference type="RefSeq" id="XP_005828838.1">
    <property type="nucleotide sequence ID" value="XM_005828781.1"/>
</dbReference>
<feature type="binding site" evidence="5">
    <location>
        <position position="189"/>
    </location>
    <ligand>
        <name>chlorophyll a</name>
        <dbReference type="ChEBI" id="CHEBI:58416"/>
        <label>1</label>
    </ligand>
</feature>
<name>L1J016_GUITC</name>
<protein>
    <submittedName>
        <fullName evidence="7">Light-harvesting Chl a protein 17</fullName>
    </submittedName>
</protein>
<sequence>MFRALLVAACAASAAAFAPSAVLPRAGARVAASKGPSMQLWGDGTAQGLSINAVPFLQRPPALDGTLAGDVGFDPVGFSNYIDIRWLREAELKHGRVCMLGVTGLIAQEFVNLPMFQNGKTPVDDFFVVPAAGLWQVFFTIGAIEFFTNGFKLTPGDMFSEGREAGDLGFDPLGCGKNPEALARRRLVEVKNGRLAMIAFGGMIHQQLLTKQGTIEQLLNFKAIQ</sequence>
<dbReference type="eggNOG" id="ENOG502S5EH">
    <property type="taxonomic scope" value="Eukaryota"/>
</dbReference>
<dbReference type="GO" id="GO:0016168">
    <property type="term" value="F:chlorophyll binding"/>
    <property type="evidence" value="ECO:0007669"/>
    <property type="project" value="UniProtKB-KW"/>
</dbReference>
<keyword evidence="5" id="KW-0148">Chlorophyll</keyword>
<comment type="subcellular location">
    <subcellularLocation>
        <location evidence="1">Plastid</location>
        <location evidence="1">Chloroplast</location>
    </subcellularLocation>
</comment>
<reference evidence="9" key="2">
    <citation type="submission" date="2012-11" db="EMBL/GenBank/DDBJ databases">
        <authorList>
            <person name="Kuo A."/>
            <person name="Curtis B.A."/>
            <person name="Tanifuji G."/>
            <person name="Burki F."/>
            <person name="Gruber A."/>
            <person name="Irimia M."/>
            <person name="Maruyama S."/>
            <person name="Arias M.C."/>
            <person name="Ball S.G."/>
            <person name="Gile G.H."/>
            <person name="Hirakawa Y."/>
            <person name="Hopkins J.F."/>
            <person name="Rensing S.A."/>
            <person name="Schmutz J."/>
            <person name="Symeonidi A."/>
            <person name="Elias M."/>
            <person name="Eveleigh R.J."/>
            <person name="Herman E.K."/>
            <person name="Klute M.J."/>
            <person name="Nakayama T."/>
            <person name="Obornik M."/>
            <person name="Reyes-Prieto A."/>
            <person name="Armbrust E.V."/>
            <person name="Aves S.J."/>
            <person name="Beiko R.G."/>
            <person name="Coutinho P."/>
            <person name="Dacks J.B."/>
            <person name="Durnford D.G."/>
            <person name="Fast N.M."/>
            <person name="Green B.R."/>
            <person name="Grisdale C."/>
            <person name="Hempe F."/>
            <person name="Henrissat B."/>
            <person name="Hoppner M.P."/>
            <person name="Ishida K.-I."/>
            <person name="Kim E."/>
            <person name="Koreny L."/>
            <person name="Kroth P.G."/>
            <person name="Liu Y."/>
            <person name="Malik S.-B."/>
            <person name="Maier U.G."/>
            <person name="McRose D."/>
            <person name="Mock T."/>
            <person name="Neilson J.A."/>
            <person name="Onodera N.T."/>
            <person name="Poole A.M."/>
            <person name="Pritham E.J."/>
            <person name="Richards T.A."/>
            <person name="Rocap G."/>
            <person name="Roy S.W."/>
            <person name="Sarai C."/>
            <person name="Schaack S."/>
            <person name="Shirato S."/>
            <person name="Slamovits C.H."/>
            <person name="Spencer D.F."/>
            <person name="Suzuki S."/>
            <person name="Worden A.Z."/>
            <person name="Zauner S."/>
            <person name="Barry K."/>
            <person name="Bell C."/>
            <person name="Bharti A.K."/>
            <person name="Crow J.A."/>
            <person name="Grimwood J."/>
            <person name="Kramer R."/>
            <person name="Lindquist E."/>
            <person name="Lucas S."/>
            <person name="Salamov A."/>
            <person name="McFadden G.I."/>
            <person name="Lane C.E."/>
            <person name="Keeling P.J."/>
            <person name="Gray M.W."/>
            <person name="Grigoriev I.V."/>
            <person name="Archibald J.M."/>
        </authorList>
    </citation>
    <scope>NUCLEOTIDE SEQUENCE</scope>
    <source>
        <strain evidence="9">CCMP2712</strain>
    </source>
</reference>
<keyword evidence="2" id="KW-0150">Chloroplast</keyword>
<dbReference type="InterPro" id="IPR022796">
    <property type="entry name" value="Chloroa_b-bind"/>
</dbReference>
<dbReference type="OrthoDB" id="423598at2759"/>
<dbReference type="InterPro" id="IPR001344">
    <property type="entry name" value="Chloro_AB-bd_pln"/>
</dbReference>
<dbReference type="EMBL" id="JH993020">
    <property type="protein sequence ID" value="EKX41858.1"/>
    <property type="molecule type" value="Genomic_DNA"/>
</dbReference>
<organism evidence="7">
    <name type="scientific">Guillardia theta (strain CCMP2712)</name>
    <name type="common">Cryptophyte</name>
    <dbReference type="NCBI Taxonomy" id="905079"/>
    <lineage>
        <taxon>Eukaryota</taxon>
        <taxon>Cryptophyceae</taxon>
        <taxon>Pyrenomonadales</taxon>
        <taxon>Geminigeraceae</taxon>
        <taxon>Guillardia</taxon>
    </lineage>
</organism>
<feature type="binding site" description="axial binding residue" evidence="5">
    <location>
        <position position="96"/>
    </location>
    <ligand>
        <name>chlorophyll b</name>
        <dbReference type="ChEBI" id="CHEBI:61721"/>
        <label>1</label>
    </ligand>
    <ligandPart>
        <name>Mg</name>
        <dbReference type="ChEBI" id="CHEBI:25107"/>
    </ligandPart>
</feature>
<dbReference type="AlphaFoldDB" id="L1J016"/>
<dbReference type="KEGG" id="gtt:GUITHDRAFT_164249"/>
<keyword evidence="4" id="KW-0934">Plastid</keyword>
<dbReference type="HOGENOM" id="CLU_057943_3_2_1"/>
<feature type="binding site" evidence="5">
    <location>
        <position position="79"/>
    </location>
    <ligand>
        <name>chlorophyll a</name>
        <dbReference type="ChEBI" id="CHEBI:58416"/>
        <label>1</label>
    </ligand>
</feature>
<gene>
    <name evidence="7" type="primary">Lhcr17</name>
    <name evidence="7" type="ORF">GUITHDRAFT_164249</name>
</gene>
<dbReference type="STRING" id="905079.L1J016"/>
<dbReference type="Pfam" id="PF00504">
    <property type="entry name" value="Chloroa_b-bind"/>
    <property type="match status" value="1"/>
</dbReference>
<evidence type="ECO:0000313" key="9">
    <source>
        <dbReference type="Proteomes" id="UP000011087"/>
    </source>
</evidence>
<evidence type="ECO:0000256" key="3">
    <source>
        <dbReference type="ARBA" id="ARBA00022531"/>
    </source>
</evidence>
<evidence type="ECO:0000256" key="1">
    <source>
        <dbReference type="ARBA" id="ARBA00004229"/>
    </source>
</evidence>
<evidence type="ECO:0000256" key="2">
    <source>
        <dbReference type="ARBA" id="ARBA00022528"/>
    </source>
</evidence>
<feature type="binding site" evidence="5">
    <location>
        <position position="206"/>
    </location>
    <ligand>
        <name>chlorophyll a</name>
        <dbReference type="ChEBI" id="CHEBI:58416"/>
        <label>1</label>
    </ligand>
</feature>
<dbReference type="GeneID" id="17298556"/>
<feature type="signal peptide" evidence="6">
    <location>
        <begin position="1"/>
        <end position="16"/>
    </location>
</feature>
<dbReference type="GO" id="GO:0009765">
    <property type="term" value="P:photosynthesis, light harvesting"/>
    <property type="evidence" value="ECO:0007669"/>
    <property type="project" value="InterPro"/>
</dbReference>
<keyword evidence="9" id="KW-1185">Reference proteome</keyword>
<keyword evidence="5" id="KW-0157">Chromophore</keyword>
<feature type="binding site" evidence="5">
    <location>
        <position position="192"/>
    </location>
    <ligand>
        <name>chlorophyll a</name>
        <dbReference type="ChEBI" id="CHEBI:58416"/>
        <label>1</label>
    </ligand>
</feature>
<dbReference type="Proteomes" id="UP000011087">
    <property type="component" value="Unassembled WGS sequence"/>
</dbReference>
<proteinExistence type="predicted"/>
<reference evidence="7 9" key="1">
    <citation type="journal article" date="2012" name="Nature">
        <title>Algal genomes reveal evolutionary mosaicism and the fate of nucleomorphs.</title>
        <authorList>
            <consortium name="DOE Joint Genome Institute"/>
            <person name="Curtis B.A."/>
            <person name="Tanifuji G."/>
            <person name="Burki F."/>
            <person name="Gruber A."/>
            <person name="Irimia M."/>
            <person name="Maruyama S."/>
            <person name="Arias M.C."/>
            <person name="Ball S.G."/>
            <person name="Gile G.H."/>
            <person name="Hirakawa Y."/>
            <person name="Hopkins J.F."/>
            <person name="Kuo A."/>
            <person name="Rensing S.A."/>
            <person name="Schmutz J."/>
            <person name="Symeonidi A."/>
            <person name="Elias M."/>
            <person name="Eveleigh R.J."/>
            <person name="Herman E.K."/>
            <person name="Klute M.J."/>
            <person name="Nakayama T."/>
            <person name="Obornik M."/>
            <person name="Reyes-Prieto A."/>
            <person name="Armbrust E.V."/>
            <person name="Aves S.J."/>
            <person name="Beiko R.G."/>
            <person name="Coutinho P."/>
            <person name="Dacks J.B."/>
            <person name="Durnford D.G."/>
            <person name="Fast N.M."/>
            <person name="Green B.R."/>
            <person name="Grisdale C.J."/>
            <person name="Hempel F."/>
            <person name="Henrissat B."/>
            <person name="Hoppner M.P."/>
            <person name="Ishida K."/>
            <person name="Kim E."/>
            <person name="Koreny L."/>
            <person name="Kroth P.G."/>
            <person name="Liu Y."/>
            <person name="Malik S.B."/>
            <person name="Maier U.G."/>
            <person name="McRose D."/>
            <person name="Mock T."/>
            <person name="Neilson J.A."/>
            <person name="Onodera N.T."/>
            <person name="Poole A.M."/>
            <person name="Pritham E.J."/>
            <person name="Richards T.A."/>
            <person name="Rocap G."/>
            <person name="Roy S.W."/>
            <person name="Sarai C."/>
            <person name="Schaack S."/>
            <person name="Shirato S."/>
            <person name="Slamovits C.H."/>
            <person name="Spencer D.F."/>
            <person name="Suzuki S."/>
            <person name="Worden A.Z."/>
            <person name="Zauner S."/>
            <person name="Barry K."/>
            <person name="Bell C."/>
            <person name="Bharti A.K."/>
            <person name="Crow J.A."/>
            <person name="Grimwood J."/>
            <person name="Kramer R."/>
            <person name="Lindquist E."/>
            <person name="Lucas S."/>
            <person name="Salamov A."/>
            <person name="McFadden G.I."/>
            <person name="Lane C.E."/>
            <person name="Keeling P.J."/>
            <person name="Gray M.W."/>
            <person name="Grigoriev I.V."/>
            <person name="Archibald J.M."/>
        </authorList>
    </citation>
    <scope>NUCLEOTIDE SEQUENCE</scope>
    <source>
        <strain evidence="7 9">CCMP2712</strain>
    </source>
</reference>
<dbReference type="GO" id="GO:0016020">
    <property type="term" value="C:membrane"/>
    <property type="evidence" value="ECO:0007669"/>
    <property type="project" value="InterPro"/>
</dbReference>
<evidence type="ECO:0000313" key="7">
    <source>
        <dbReference type="EMBL" id="EKX41858.1"/>
    </source>
</evidence>
<feature type="binding site" evidence="5">
    <location>
        <position position="194"/>
    </location>
    <ligand>
        <name>chlorophyll a</name>
        <dbReference type="ChEBI" id="CHEBI:58416"/>
        <label>1</label>
    </ligand>
</feature>
<evidence type="ECO:0000256" key="6">
    <source>
        <dbReference type="SAM" id="SignalP"/>
    </source>
</evidence>
<keyword evidence="6" id="KW-0732">Signal</keyword>
<feature type="binding site" evidence="5">
    <location>
        <position position="91"/>
    </location>
    <ligand>
        <name>chlorophyll a</name>
        <dbReference type="ChEBI" id="CHEBI:58416"/>
        <label>1</label>
    </ligand>
</feature>
<dbReference type="PANTHER" id="PTHR21649">
    <property type="entry name" value="CHLOROPHYLL A/B BINDING PROTEIN"/>
    <property type="match status" value="1"/>
</dbReference>